<reference evidence="2 3" key="1">
    <citation type="submission" date="2013-11" db="EMBL/GenBank/DDBJ databases">
        <title>Genome sequencing of Stegodyphus mimosarum.</title>
        <authorList>
            <person name="Bechsgaard J."/>
        </authorList>
    </citation>
    <scope>NUCLEOTIDE SEQUENCE [LARGE SCALE GENOMIC DNA]</scope>
</reference>
<gene>
    <name evidence="2" type="ORF">X975_00099</name>
</gene>
<feature type="non-terminal residue" evidence="2">
    <location>
        <position position="87"/>
    </location>
</feature>
<organism evidence="2 3">
    <name type="scientific">Stegodyphus mimosarum</name>
    <name type="common">African social velvet spider</name>
    <dbReference type="NCBI Taxonomy" id="407821"/>
    <lineage>
        <taxon>Eukaryota</taxon>
        <taxon>Metazoa</taxon>
        <taxon>Ecdysozoa</taxon>
        <taxon>Arthropoda</taxon>
        <taxon>Chelicerata</taxon>
        <taxon>Arachnida</taxon>
        <taxon>Araneae</taxon>
        <taxon>Araneomorphae</taxon>
        <taxon>Entelegynae</taxon>
        <taxon>Eresoidea</taxon>
        <taxon>Eresidae</taxon>
        <taxon>Stegodyphus</taxon>
    </lineage>
</organism>
<evidence type="ECO:0000256" key="1">
    <source>
        <dbReference type="SAM" id="SignalP"/>
    </source>
</evidence>
<dbReference type="STRING" id="407821.A0A087UU44"/>
<name>A0A087UU44_STEMI</name>
<keyword evidence="1" id="KW-0732">Signal</keyword>
<keyword evidence="3" id="KW-1185">Reference proteome</keyword>
<feature type="chain" id="PRO_5001830870" evidence="1">
    <location>
        <begin position="24"/>
        <end position="87"/>
    </location>
</feature>
<dbReference type="EMBL" id="KK121626">
    <property type="protein sequence ID" value="KFM80883.1"/>
    <property type="molecule type" value="Genomic_DNA"/>
</dbReference>
<feature type="signal peptide" evidence="1">
    <location>
        <begin position="1"/>
        <end position="23"/>
    </location>
</feature>
<dbReference type="Proteomes" id="UP000054359">
    <property type="component" value="Unassembled WGS sequence"/>
</dbReference>
<dbReference type="AlphaFoldDB" id="A0A087UU44"/>
<sequence>MAAPERLLLALSSFWLLIYLCRSQCEIETGESVIIMDILESRGNQVNQTTVPSELPIRGTPPQVELVIQTATTDYFAIDGKRLRLKR</sequence>
<protein>
    <submittedName>
        <fullName evidence="2">Uncharacterized protein</fullName>
    </submittedName>
</protein>
<evidence type="ECO:0000313" key="3">
    <source>
        <dbReference type="Proteomes" id="UP000054359"/>
    </source>
</evidence>
<proteinExistence type="predicted"/>
<evidence type="ECO:0000313" key="2">
    <source>
        <dbReference type="EMBL" id="KFM80883.1"/>
    </source>
</evidence>
<dbReference type="OrthoDB" id="6250271at2759"/>
<accession>A0A087UU44</accession>